<feature type="compositionally biased region" description="Low complexity" evidence="1">
    <location>
        <begin position="253"/>
        <end position="262"/>
    </location>
</feature>
<sequence>MFLLLSSSYYKENKFTISKLVSCGMAYVQTNHTTDHQVINNSASSHQPLDLNCEHGEPTFLFVSNATPLDKSNQQCLLQNNVALYVQENGVPDRPNELAQGQVSDLKQKYEQEDDAQSSISSSSSTTGLIIDEQEEEPPASPYASVIGFDEDYKGEVEEEEDDEASSIESLASSYFDEADSLAKKEEDGTSSSDSIDYAEDNSEESSSTESFANSSCGRARLIPVDLGEGKNLCFPKVQQTEEIANAEHLNHNQDSNQSQNDPVAEPVSTIPANLSSPELPTDAIDENPTTASSNDHTNETIEDCARFQASISLSESKKRSISSDEIDETYISGDIKRCRPSSP</sequence>
<dbReference type="Proteomes" id="UP000663851">
    <property type="component" value="Unassembled WGS sequence"/>
</dbReference>
<evidence type="ECO:0000313" key="2">
    <source>
        <dbReference type="EMBL" id="CAF4180477.1"/>
    </source>
</evidence>
<feature type="region of interest" description="Disordered" evidence="1">
    <location>
        <begin position="107"/>
        <end position="127"/>
    </location>
</feature>
<accession>A0A819ZWM4</accession>
<reference evidence="2" key="1">
    <citation type="submission" date="2021-02" db="EMBL/GenBank/DDBJ databases">
        <authorList>
            <person name="Nowell W R."/>
        </authorList>
    </citation>
    <scope>NUCLEOTIDE SEQUENCE</scope>
</reference>
<organism evidence="2 3">
    <name type="scientific">Rotaria socialis</name>
    <dbReference type="NCBI Taxonomy" id="392032"/>
    <lineage>
        <taxon>Eukaryota</taxon>
        <taxon>Metazoa</taxon>
        <taxon>Spiralia</taxon>
        <taxon>Gnathifera</taxon>
        <taxon>Rotifera</taxon>
        <taxon>Eurotatoria</taxon>
        <taxon>Bdelloidea</taxon>
        <taxon>Philodinida</taxon>
        <taxon>Philodinidae</taxon>
        <taxon>Rotaria</taxon>
    </lineage>
</organism>
<feature type="region of interest" description="Disordered" evidence="1">
    <location>
        <begin position="180"/>
        <end position="215"/>
    </location>
</feature>
<protein>
    <submittedName>
        <fullName evidence="2">Uncharacterized protein</fullName>
    </submittedName>
</protein>
<evidence type="ECO:0000313" key="3">
    <source>
        <dbReference type="Proteomes" id="UP000663851"/>
    </source>
</evidence>
<feature type="region of interest" description="Disordered" evidence="1">
    <location>
        <begin position="245"/>
        <end position="303"/>
    </location>
</feature>
<evidence type="ECO:0000256" key="1">
    <source>
        <dbReference type="SAM" id="MobiDB-lite"/>
    </source>
</evidence>
<comment type="caution">
    <text evidence="2">The sequence shown here is derived from an EMBL/GenBank/DDBJ whole genome shotgun (WGS) entry which is preliminary data.</text>
</comment>
<dbReference type="EMBL" id="CAJOBO010000274">
    <property type="protein sequence ID" value="CAF4180477.1"/>
    <property type="molecule type" value="Genomic_DNA"/>
</dbReference>
<feature type="compositionally biased region" description="Low complexity" evidence="1">
    <location>
        <begin position="205"/>
        <end position="215"/>
    </location>
</feature>
<proteinExistence type="predicted"/>
<gene>
    <name evidence="2" type="ORF">HFQ381_LOCUS6193</name>
</gene>
<name>A0A819ZWM4_9BILA</name>
<dbReference type="AlphaFoldDB" id="A0A819ZWM4"/>